<gene>
    <name evidence="2" type="ORF">QV06_09815</name>
</gene>
<dbReference type="RefSeq" id="WP_065237978.1">
    <property type="nucleotide sequence ID" value="NZ_JTJR01000043.1"/>
</dbReference>
<dbReference type="PATRIC" id="fig|505345.6.peg.1995"/>
<feature type="signal peptide" evidence="1">
    <location>
        <begin position="1"/>
        <end position="26"/>
    </location>
</feature>
<dbReference type="InterPro" id="IPR027024">
    <property type="entry name" value="UCP027386_ABC_sbc_TM0202"/>
</dbReference>
<dbReference type="STRING" id="505345.QV06_09815"/>
<proteinExistence type="predicted"/>
<evidence type="ECO:0000313" key="2">
    <source>
        <dbReference type="EMBL" id="OBX03537.1"/>
    </source>
</evidence>
<name>A0A1A7PP96_9PAST</name>
<evidence type="ECO:0008006" key="4">
    <source>
        <dbReference type="Google" id="ProtNLM"/>
    </source>
</evidence>
<dbReference type="PANTHER" id="PTHR30024:SF46">
    <property type="entry name" value="ABC TRANSPORTER, SUBSTRATE-BINDING LIPOPROTEIN"/>
    <property type="match status" value="1"/>
</dbReference>
<keyword evidence="1" id="KW-0732">Signal</keyword>
<evidence type="ECO:0000313" key="3">
    <source>
        <dbReference type="Proteomes" id="UP000092626"/>
    </source>
</evidence>
<dbReference type="Gene3D" id="3.40.190.10">
    <property type="entry name" value="Periplasmic binding protein-like II"/>
    <property type="match status" value="2"/>
</dbReference>
<comment type="caution">
    <text evidence="2">The sequence shown here is derived from an EMBL/GenBank/DDBJ whole genome shotgun (WGS) entry which is preliminary data.</text>
</comment>
<organism evidence="2 3">
    <name type="scientific">Gallibacterium genomosp. 3</name>
    <dbReference type="NCBI Taxonomy" id="505345"/>
    <lineage>
        <taxon>Bacteria</taxon>
        <taxon>Pseudomonadati</taxon>
        <taxon>Pseudomonadota</taxon>
        <taxon>Gammaproteobacteria</taxon>
        <taxon>Pasteurellales</taxon>
        <taxon>Pasteurellaceae</taxon>
        <taxon>Gallibacterium</taxon>
    </lineage>
</organism>
<sequence length="324" mass="35612">MNINRRTFLQFSSALALTGFLPPVFAAGKENFTIYGAPAIPSLTIAVATLQGQLAKQTDLAMKIWRNPDQLRAGVASGEFKVMMSPSNVGVNLRNRGQKVGMINILTAGVTKLVAKKEITQPDQLIDKKVIMPFKNDMPDISFRALLKQLGINEDRVSITYTATPAEAVGLFLTKDFGAAFLPEPLTSACILRGKKMGVEVVRCFDFVDAWASAFKVRPLLPQAGIIANVEFYQAHQAQFELLHQDLQNALTWIKDNPQSAAEIGSNYFPAPVPAIANAIPHSNLVVLKGSELKEELLKFYEVIFRYNPKLLGGKLPDDGFFLC</sequence>
<dbReference type="SUPFAM" id="SSF53850">
    <property type="entry name" value="Periplasmic binding protein-like II"/>
    <property type="match status" value="1"/>
</dbReference>
<dbReference type="InterPro" id="IPR006311">
    <property type="entry name" value="TAT_signal"/>
</dbReference>
<accession>A0A1A7PP96</accession>
<dbReference type="Proteomes" id="UP000092626">
    <property type="component" value="Unassembled WGS sequence"/>
</dbReference>
<dbReference type="PIRSF" id="PIRSF027386">
    <property type="entry name" value="UCP027386_ABC_sbc_TM0202"/>
    <property type="match status" value="1"/>
</dbReference>
<dbReference type="AlphaFoldDB" id="A0A1A7PP96"/>
<reference evidence="2 3" key="1">
    <citation type="submission" date="2014-11" db="EMBL/GenBank/DDBJ databases">
        <title>Pan-genome of Gallibacterium spp.</title>
        <authorList>
            <person name="Kudirkiene E."/>
            <person name="Bojesen A.M."/>
        </authorList>
    </citation>
    <scope>NUCLEOTIDE SEQUENCE [LARGE SCALE GENOMIC DNA]</scope>
    <source>
        <strain evidence="2 3">59/S3/89</strain>
    </source>
</reference>
<dbReference type="PANTHER" id="PTHR30024">
    <property type="entry name" value="ALIPHATIC SULFONATES-BINDING PROTEIN-RELATED"/>
    <property type="match status" value="1"/>
</dbReference>
<evidence type="ECO:0000256" key="1">
    <source>
        <dbReference type="SAM" id="SignalP"/>
    </source>
</evidence>
<protein>
    <recommendedName>
        <fullName evidence="4">SsuA/THI5-like domain-containing protein</fullName>
    </recommendedName>
</protein>
<dbReference type="EMBL" id="JTJR01000043">
    <property type="protein sequence ID" value="OBX03537.1"/>
    <property type="molecule type" value="Genomic_DNA"/>
</dbReference>
<dbReference type="PROSITE" id="PS51318">
    <property type="entry name" value="TAT"/>
    <property type="match status" value="1"/>
</dbReference>
<feature type="chain" id="PRO_5008359261" description="SsuA/THI5-like domain-containing protein" evidence="1">
    <location>
        <begin position="27"/>
        <end position="324"/>
    </location>
</feature>